<dbReference type="GO" id="GO:0004131">
    <property type="term" value="F:cytosine deaminase activity"/>
    <property type="evidence" value="ECO:0007669"/>
    <property type="project" value="UniProtKB-EC"/>
</dbReference>
<keyword evidence="3" id="KW-1185">Reference proteome</keyword>
<dbReference type="PROSITE" id="PS51747">
    <property type="entry name" value="CYT_DCMP_DEAMINASES_2"/>
    <property type="match status" value="1"/>
</dbReference>
<dbReference type="EMBL" id="JBBBZM010000004">
    <property type="protein sequence ID" value="KAL0640265.1"/>
    <property type="molecule type" value="Genomic_DNA"/>
</dbReference>
<evidence type="ECO:0000259" key="1">
    <source>
        <dbReference type="PROSITE" id="PS51747"/>
    </source>
</evidence>
<feature type="domain" description="CMP/dCMP-type deaminase" evidence="1">
    <location>
        <begin position="1"/>
        <end position="64"/>
    </location>
</feature>
<dbReference type="EC" id="3.5.4.1" evidence="2"/>
<dbReference type="Pfam" id="PF00383">
    <property type="entry name" value="dCMP_cyt_deam_1"/>
    <property type="match status" value="1"/>
</dbReference>
<dbReference type="Gene3D" id="3.40.140.10">
    <property type="entry name" value="Cytidine Deaminase, domain 2"/>
    <property type="match status" value="1"/>
</dbReference>
<dbReference type="SUPFAM" id="SSF53927">
    <property type="entry name" value="Cytidine deaminase-like"/>
    <property type="match status" value="1"/>
</dbReference>
<comment type="caution">
    <text evidence="2">The sequence shown here is derived from an EMBL/GenBank/DDBJ whole genome shotgun (WGS) entry which is preliminary data.</text>
</comment>
<evidence type="ECO:0000313" key="3">
    <source>
        <dbReference type="Proteomes" id="UP001447188"/>
    </source>
</evidence>
<name>A0ABR3GWC9_9PEZI</name>
<reference evidence="2 3" key="1">
    <citation type="submission" date="2024-02" db="EMBL/GenBank/DDBJ databases">
        <title>Discinaceae phylogenomics.</title>
        <authorList>
            <person name="Dirks A.C."/>
            <person name="James T.Y."/>
        </authorList>
    </citation>
    <scope>NUCLEOTIDE SEQUENCE [LARGE SCALE GENOMIC DNA]</scope>
    <source>
        <strain evidence="2 3">ACD0624</strain>
    </source>
</reference>
<keyword evidence="2" id="KW-0378">Hydrolase</keyword>
<organism evidence="2 3">
    <name type="scientific">Discina gigas</name>
    <dbReference type="NCBI Taxonomy" id="1032678"/>
    <lineage>
        <taxon>Eukaryota</taxon>
        <taxon>Fungi</taxon>
        <taxon>Dikarya</taxon>
        <taxon>Ascomycota</taxon>
        <taxon>Pezizomycotina</taxon>
        <taxon>Pezizomycetes</taxon>
        <taxon>Pezizales</taxon>
        <taxon>Discinaceae</taxon>
        <taxon>Discina</taxon>
    </lineage>
</organism>
<dbReference type="Proteomes" id="UP001447188">
    <property type="component" value="Unassembled WGS sequence"/>
</dbReference>
<sequence length="91" mass="10275">MSTFDVAGRLPRSTYAAATLYTTLTPCDMCTGACLWFGVGRVVMGEKRTVSNGGHDILRGRGVEVVDMDDKECYEMLQKFLKDYPEKWRLD</sequence>
<dbReference type="InterPro" id="IPR002125">
    <property type="entry name" value="CMP_dCMP_dom"/>
</dbReference>
<evidence type="ECO:0000313" key="2">
    <source>
        <dbReference type="EMBL" id="KAL0640265.1"/>
    </source>
</evidence>
<accession>A0ABR3GWC9</accession>
<dbReference type="InterPro" id="IPR016193">
    <property type="entry name" value="Cytidine_deaminase-like"/>
</dbReference>
<proteinExistence type="predicted"/>
<gene>
    <name evidence="2" type="primary">FCY1</name>
    <name evidence="2" type="ORF">Q9L58_000545</name>
</gene>
<protein>
    <submittedName>
        <fullName evidence="2">Cytosine deaminase</fullName>
        <ecNumber evidence="2">3.5.4.1</ecNumber>
    </submittedName>
</protein>